<reference evidence="3 4" key="1">
    <citation type="submission" date="2018-10" db="EMBL/GenBank/DDBJ databases">
        <title>Rhizobium etli, R. leguminosarum and a new Rhizobium genospecies from Phaseolus dumosus.</title>
        <authorList>
            <person name="Ramirez-Puebla S.T."/>
            <person name="Rogel-Hernandez M.A."/>
            <person name="Guerrero G."/>
            <person name="Ormeno-Orrillo E."/>
            <person name="Martinez-Romero J.C."/>
            <person name="Negrete-Yankelevich S."/>
            <person name="Martinez-Romero E."/>
        </authorList>
    </citation>
    <scope>NUCLEOTIDE SEQUENCE [LARGE SCALE GENOMIC DNA]</scope>
    <source>
        <strain evidence="3 4">CCGE525</strain>
    </source>
</reference>
<dbReference type="Proteomes" id="UP000282195">
    <property type="component" value="Chromosome"/>
</dbReference>
<dbReference type="OrthoDB" id="5936191at2"/>
<feature type="compositionally biased region" description="Low complexity" evidence="1">
    <location>
        <begin position="301"/>
        <end position="325"/>
    </location>
</feature>
<feature type="region of interest" description="Disordered" evidence="1">
    <location>
        <begin position="300"/>
        <end position="325"/>
    </location>
</feature>
<keyword evidence="2" id="KW-0732">Signal</keyword>
<dbReference type="AlphaFoldDB" id="A0A387FN98"/>
<dbReference type="Gene3D" id="3.90.226.10">
    <property type="entry name" value="2-enoyl-CoA Hydratase, Chain A, domain 1"/>
    <property type="match status" value="1"/>
</dbReference>
<feature type="chain" id="PRO_5017424582" evidence="2">
    <location>
        <begin position="37"/>
        <end position="325"/>
    </location>
</feature>
<name>A0A387FN98_9HYPH</name>
<evidence type="ECO:0000256" key="1">
    <source>
        <dbReference type="SAM" id="MobiDB-lite"/>
    </source>
</evidence>
<dbReference type="EMBL" id="CP032694">
    <property type="protein sequence ID" value="AYG59833.1"/>
    <property type="molecule type" value="Genomic_DNA"/>
</dbReference>
<gene>
    <name evidence="3" type="ORF">CCGE525_14200</name>
</gene>
<sequence length="325" mass="35423">MTFRFFPQRVARCCQRTLWFLTTVLLLLLSFTSAEAAGSAVGQPMEFLLVHGDMAWCRGDNSCPDWISAEGQIMADSPKKLQKLLKRLGNRKLPIIVSSPGGDVRAAMEMAYAIRKQKLAIAVGRTRSRECSYAEPICSAARAKDGSIKGDAYSFGAICFSACPLFFAGGVERVSSPFALLGVHQITTTYSEVRVQYRTEYETVDGRRKILSKREIGRKFVGKHDTTKLDKQQKARLVSFLKEMGIDKSLVDLMLGTQPTSIHLIAQMDALKLKLTTELAAADQLVAARDCKDKQSIAECAEPPSVSAAPASVAPTPDAPAAVGE</sequence>
<dbReference type="KEGG" id="rjg:CCGE525_14200"/>
<organism evidence="3 4">
    <name type="scientific">Rhizobium jaguaris</name>
    <dbReference type="NCBI Taxonomy" id="1312183"/>
    <lineage>
        <taxon>Bacteria</taxon>
        <taxon>Pseudomonadati</taxon>
        <taxon>Pseudomonadota</taxon>
        <taxon>Alphaproteobacteria</taxon>
        <taxon>Hyphomicrobiales</taxon>
        <taxon>Rhizobiaceae</taxon>
        <taxon>Rhizobium/Agrobacterium group</taxon>
        <taxon>Rhizobium</taxon>
    </lineage>
</organism>
<accession>A0A387FN98</accession>
<dbReference type="SUPFAM" id="SSF52096">
    <property type="entry name" value="ClpP/crotonase"/>
    <property type="match status" value="1"/>
</dbReference>
<feature type="signal peptide" evidence="2">
    <location>
        <begin position="1"/>
        <end position="36"/>
    </location>
</feature>
<keyword evidence="4" id="KW-1185">Reference proteome</keyword>
<evidence type="ECO:0000256" key="2">
    <source>
        <dbReference type="SAM" id="SignalP"/>
    </source>
</evidence>
<dbReference type="RefSeq" id="WP_120704836.1">
    <property type="nucleotide sequence ID" value="NZ_CP032694.1"/>
</dbReference>
<proteinExistence type="predicted"/>
<dbReference type="InterPro" id="IPR029045">
    <property type="entry name" value="ClpP/crotonase-like_dom_sf"/>
</dbReference>
<evidence type="ECO:0000313" key="4">
    <source>
        <dbReference type="Proteomes" id="UP000282195"/>
    </source>
</evidence>
<protein>
    <submittedName>
        <fullName evidence="3">Uncharacterized protein</fullName>
    </submittedName>
</protein>
<evidence type="ECO:0000313" key="3">
    <source>
        <dbReference type="EMBL" id="AYG59833.1"/>
    </source>
</evidence>